<dbReference type="GO" id="GO:0016579">
    <property type="term" value="P:protein deubiquitination"/>
    <property type="evidence" value="ECO:0007669"/>
    <property type="project" value="InterPro"/>
</dbReference>
<dbReference type="EMBL" id="LT882677">
    <property type="protein sequence ID" value="SMY21484.1"/>
    <property type="molecule type" value="Genomic_DNA"/>
</dbReference>
<feature type="region of interest" description="Disordered" evidence="8">
    <location>
        <begin position="1"/>
        <end position="29"/>
    </location>
</feature>
<evidence type="ECO:0000256" key="7">
    <source>
        <dbReference type="ARBA" id="ARBA00022807"/>
    </source>
</evidence>
<accession>A0A1Y6LAI4</accession>
<sequence length="732" mass="80966">MPPKGVTKRVTRGQSKKMPHGVFQALSPPERHRLCALNSKLSAIVSTSGPSPGESPSRAVRNDLAKNRKEQRKPSNGAKVSQRPVRSGAGGSQPSSSPLSDAPSNIPTPPGGPLPVPSKASRPSSSGEPSPGVPARILPTPRKTRNDRAVLLARKRQPAPPSRTTKQVLWDRLGKVEAEFVEQKGASAERIYNLEEALAKAKRQRSPTVAEPRSPTPSIRRTQELLDENQQLKSQIEVLEAKVAEGSSEQERTAKSLQDAAAKEKRAAQILSLSGIGATEATSPAHTSPRRSPRGSPASQAPVSSLAATPHSPKVPTPQKTQSKPDTSLPKINGRRIIQNISTPVIPQQVDDGGKLNSWPAVRAPWSKGLQNRGNDCYRNAVLQALFHIPAFYRYLGMIHKDCAFNNDQCVVCALQMLAQIYWDNKAYKQASHGHQDALLGPTVPLRDFNRACKSNPNLRLEDDFAFGSQADAAEFVAYLMEKVREMDAATFDTMFVLEEENSWTCQYCSTTHTKREPLVEGLVHVDTSQFEDETLEKEGPSEGLPLTTYIGRYFNTRQEMKCDSAQCKDSGGPGDQFIKGLPYTKRIARAPNVLAIKMQRAWSKYDPGKDLSKARPRNKIFERIDFEEYLSLGQYTTNGETVLYRLEGVVAHQGPSLDSGHYISAVRAFDGHEFQSLNDSKFLRRHWNGTMEEMRSPASERTHADFRNLDFDASPDMCFQPYILIYSRVIL</sequence>
<feature type="compositionally biased region" description="Basic residues" evidence="8">
    <location>
        <begin position="1"/>
        <end position="19"/>
    </location>
</feature>
<feature type="compositionally biased region" description="Low complexity" evidence="8">
    <location>
        <begin position="117"/>
        <end position="135"/>
    </location>
</feature>
<feature type="compositionally biased region" description="Low complexity" evidence="8">
    <location>
        <begin position="92"/>
        <end position="105"/>
    </location>
</feature>
<dbReference type="GO" id="GO:0042981">
    <property type="term" value="P:regulation of apoptotic process"/>
    <property type="evidence" value="ECO:0007669"/>
    <property type="project" value="TreeGrafter"/>
</dbReference>
<feature type="region of interest" description="Disordered" evidence="8">
    <location>
        <begin position="200"/>
        <end position="231"/>
    </location>
</feature>
<dbReference type="InterPro" id="IPR028889">
    <property type="entry name" value="USP"/>
</dbReference>
<evidence type="ECO:0000313" key="10">
    <source>
        <dbReference type="EMBL" id="SMY21484.1"/>
    </source>
</evidence>
<gene>
    <name evidence="10" type="ORF">ZT1A5_G2922</name>
</gene>
<dbReference type="PROSITE" id="PS00973">
    <property type="entry name" value="USP_2"/>
    <property type="match status" value="1"/>
</dbReference>
<feature type="compositionally biased region" description="Pro residues" evidence="8">
    <location>
        <begin position="106"/>
        <end position="116"/>
    </location>
</feature>
<feature type="compositionally biased region" description="Polar residues" evidence="8">
    <location>
        <begin position="298"/>
        <end position="307"/>
    </location>
</feature>
<evidence type="ECO:0000259" key="9">
    <source>
        <dbReference type="PROSITE" id="PS50235"/>
    </source>
</evidence>
<dbReference type="GO" id="GO:0004843">
    <property type="term" value="F:cysteine-type deubiquitinase activity"/>
    <property type="evidence" value="ECO:0007669"/>
    <property type="project" value="UniProtKB-EC"/>
</dbReference>
<comment type="catalytic activity">
    <reaction evidence="1">
        <text>Thiol-dependent hydrolysis of ester, thioester, amide, peptide and isopeptide bonds formed by the C-terminal Gly of ubiquitin (a 76-residue protein attached to proteins as an intracellular targeting signal).</text>
        <dbReference type="EC" id="3.4.19.12"/>
    </reaction>
</comment>
<dbReference type="SUPFAM" id="SSF54001">
    <property type="entry name" value="Cysteine proteinases"/>
    <property type="match status" value="1"/>
</dbReference>
<dbReference type="PROSITE" id="PS50235">
    <property type="entry name" value="USP_3"/>
    <property type="match status" value="1"/>
</dbReference>
<proteinExistence type="inferred from homology"/>
<feature type="region of interest" description="Disordered" evidence="8">
    <location>
        <begin position="273"/>
        <end position="333"/>
    </location>
</feature>
<evidence type="ECO:0000313" key="11">
    <source>
        <dbReference type="Proteomes" id="UP000215453"/>
    </source>
</evidence>
<dbReference type="InterPro" id="IPR018200">
    <property type="entry name" value="USP_CS"/>
</dbReference>
<feature type="compositionally biased region" description="Low complexity" evidence="8">
    <location>
        <begin position="46"/>
        <end position="57"/>
    </location>
</feature>
<dbReference type="Gene3D" id="3.90.70.10">
    <property type="entry name" value="Cysteine proteinases"/>
    <property type="match status" value="1"/>
</dbReference>
<dbReference type="InterPro" id="IPR050164">
    <property type="entry name" value="Peptidase_C19"/>
</dbReference>
<dbReference type="PANTHER" id="PTHR24006">
    <property type="entry name" value="UBIQUITIN CARBOXYL-TERMINAL HYDROLASE"/>
    <property type="match status" value="1"/>
</dbReference>
<feature type="region of interest" description="Disordered" evidence="8">
    <location>
        <begin position="44"/>
        <end position="167"/>
    </location>
</feature>
<protein>
    <recommendedName>
        <fullName evidence="3">ubiquitinyl hydrolase 1</fullName>
        <ecNumber evidence="3">3.4.19.12</ecNumber>
    </recommendedName>
</protein>
<dbReference type="Pfam" id="PF00443">
    <property type="entry name" value="UCH"/>
    <property type="match status" value="1"/>
</dbReference>
<dbReference type="InterPro" id="IPR001394">
    <property type="entry name" value="Peptidase_C19_UCH"/>
</dbReference>
<name>A0A1Y6LAI4_ZYMTR</name>
<dbReference type="AlphaFoldDB" id="A0A1Y6LAI4"/>
<keyword evidence="7" id="KW-0788">Thiol protease</keyword>
<keyword evidence="6" id="KW-0378">Hydrolase</keyword>
<keyword evidence="4" id="KW-0645">Protease</keyword>
<reference evidence="10 11" key="1">
    <citation type="submission" date="2016-10" db="EMBL/GenBank/DDBJ databases">
        <authorList>
            <person name="Varghese N."/>
        </authorList>
    </citation>
    <scope>NUCLEOTIDE SEQUENCE [LARGE SCALE GENOMIC DNA]</scope>
</reference>
<evidence type="ECO:0000256" key="1">
    <source>
        <dbReference type="ARBA" id="ARBA00000707"/>
    </source>
</evidence>
<keyword evidence="5" id="KW-0833">Ubl conjugation pathway</keyword>
<evidence type="ECO:0000256" key="5">
    <source>
        <dbReference type="ARBA" id="ARBA00022786"/>
    </source>
</evidence>
<evidence type="ECO:0000256" key="2">
    <source>
        <dbReference type="ARBA" id="ARBA00009085"/>
    </source>
</evidence>
<dbReference type="InterPro" id="IPR038765">
    <property type="entry name" value="Papain-like_cys_pep_sf"/>
</dbReference>
<evidence type="ECO:0000256" key="6">
    <source>
        <dbReference type="ARBA" id="ARBA00022801"/>
    </source>
</evidence>
<dbReference type="GO" id="GO:0006508">
    <property type="term" value="P:proteolysis"/>
    <property type="evidence" value="ECO:0007669"/>
    <property type="project" value="UniProtKB-KW"/>
</dbReference>
<dbReference type="GO" id="GO:0005634">
    <property type="term" value="C:nucleus"/>
    <property type="evidence" value="ECO:0007669"/>
    <property type="project" value="TreeGrafter"/>
</dbReference>
<organism evidence="10 11">
    <name type="scientific">Zymoseptoria tritici ST99CH_1A5</name>
    <dbReference type="NCBI Taxonomy" id="1276529"/>
    <lineage>
        <taxon>Eukaryota</taxon>
        <taxon>Fungi</taxon>
        <taxon>Dikarya</taxon>
        <taxon>Ascomycota</taxon>
        <taxon>Pezizomycotina</taxon>
        <taxon>Dothideomycetes</taxon>
        <taxon>Dothideomycetidae</taxon>
        <taxon>Mycosphaerellales</taxon>
        <taxon>Mycosphaerellaceae</taxon>
        <taxon>Zymoseptoria</taxon>
    </lineage>
</organism>
<dbReference type="Proteomes" id="UP000215453">
    <property type="component" value="Chromosome 2"/>
</dbReference>
<evidence type="ECO:0000256" key="8">
    <source>
        <dbReference type="SAM" id="MobiDB-lite"/>
    </source>
</evidence>
<evidence type="ECO:0000256" key="4">
    <source>
        <dbReference type="ARBA" id="ARBA00022670"/>
    </source>
</evidence>
<comment type="similarity">
    <text evidence="2">Belongs to the peptidase C19 family.</text>
</comment>
<dbReference type="EC" id="3.4.19.12" evidence="3"/>
<feature type="domain" description="USP" evidence="9">
    <location>
        <begin position="368"/>
        <end position="730"/>
    </location>
</feature>
<dbReference type="GO" id="GO:0005829">
    <property type="term" value="C:cytosol"/>
    <property type="evidence" value="ECO:0007669"/>
    <property type="project" value="TreeGrafter"/>
</dbReference>
<dbReference type="PANTHER" id="PTHR24006:SF758">
    <property type="entry name" value="UBIQUITIN CARBOXYL-TERMINAL HYDROLASE 36"/>
    <property type="match status" value="1"/>
</dbReference>
<evidence type="ECO:0000256" key="3">
    <source>
        <dbReference type="ARBA" id="ARBA00012759"/>
    </source>
</evidence>